<dbReference type="Proteomes" id="UP000761423">
    <property type="component" value="Unassembled WGS sequence"/>
</dbReference>
<proteinExistence type="predicted"/>
<dbReference type="Pfam" id="PF15631">
    <property type="entry name" value="Imm-NTF2-2"/>
    <property type="match status" value="1"/>
</dbReference>
<name>A0ABX0IFS4_9FLAO</name>
<accession>A0ABX0IFS4</accession>
<reference evidence="2 3" key="1">
    <citation type="submission" date="2020-02" db="EMBL/GenBank/DDBJ databases">
        <authorList>
            <person name="Chen W.-M."/>
        </authorList>
    </citation>
    <scope>NUCLEOTIDE SEQUENCE [LARGE SCALE GENOMIC DNA]</scope>
    <source>
        <strain evidence="2 3">TWA-26</strain>
    </source>
</reference>
<dbReference type="RefSeq" id="WP_166236152.1">
    <property type="nucleotide sequence ID" value="NZ_JAAJBV010000003.1"/>
</dbReference>
<dbReference type="InterPro" id="IPR028921">
    <property type="entry name" value="NTF2_fold_dom"/>
</dbReference>
<protein>
    <recommendedName>
        <fullName evidence="1">NTF2 fold domain-containing protein</fullName>
    </recommendedName>
</protein>
<dbReference type="PROSITE" id="PS51257">
    <property type="entry name" value="PROKAR_LIPOPROTEIN"/>
    <property type="match status" value="1"/>
</dbReference>
<sequence>MRNSFYIIFFFFIIFFGCAQTAERRSFHGKEFAEKELKAALNQNNEVKLHEDTILIKDSITAIKIAEPILFEIYGEENISLQRPYECYLIENYWVISGTLPEGILGGTFLFIFDSRNNEIIKIIHGK</sequence>
<keyword evidence="3" id="KW-1185">Reference proteome</keyword>
<comment type="caution">
    <text evidence="2">The sequence shown here is derived from an EMBL/GenBank/DDBJ whole genome shotgun (WGS) entry which is preliminary data.</text>
</comment>
<organism evidence="2 3">
    <name type="scientific">Flavobacterium celericrescens</name>
    <dbReference type="NCBI Taxonomy" id="2709780"/>
    <lineage>
        <taxon>Bacteria</taxon>
        <taxon>Pseudomonadati</taxon>
        <taxon>Bacteroidota</taxon>
        <taxon>Flavobacteriia</taxon>
        <taxon>Flavobacteriales</taxon>
        <taxon>Flavobacteriaceae</taxon>
        <taxon>Flavobacterium</taxon>
    </lineage>
</organism>
<evidence type="ECO:0000313" key="3">
    <source>
        <dbReference type="Proteomes" id="UP000761423"/>
    </source>
</evidence>
<evidence type="ECO:0000259" key="1">
    <source>
        <dbReference type="Pfam" id="PF15631"/>
    </source>
</evidence>
<evidence type="ECO:0000313" key="2">
    <source>
        <dbReference type="EMBL" id="NHM04156.1"/>
    </source>
</evidence>
<feature type="domain" description="NTF2 fold" evidence="1">
    <location>
        <begin position="61"/>
        <end position="127"/>
    </location>
</feature>
<gene>
    <name evidence="2" type="ORF">G4L40_05490</name>
</gene>
<dbReference type="EMBL" id="JAAJBV010000003">
    <property type="protein sequence ID" value="NHM04156.1"/>
    <property type="molecule type" value="Genomic_DNA"/>
</dbReference>